<keyword evidence="6" id="KW-1185">Reference proteome</keyword>
<keyword evidence="3" id="KW-1133">Transmembrane helix</keyword>
<evidence type="ECO:0000256" key="2">
    <source>
        <dbReference type="ARBA" id="ARBA00022827"/>
    </source>
</evidence>
<dbReference type="InterPro" id="IPR050641">
    <property type="entry name" value="RIFMO-like"/>
</dbReference>
<accession>A0AA39UNZ0</accession>
<dbReference type="GO" id="GO:0005739">
    <property type="term" value="C:mitochondrion"/>
    <property type="evidence" value="ECO:0007669"/>
    <property type="project" value="TreeGrafter"/>
</dbReference>
<reference evidence="5" key="2">
    <citation type="submission" date="2023-06" db="EMBL/GenBank/DDBJ databases">
        <authorList>
            <person name="Swenson N.G."/>
            <person name="Wegrzyn J.L."/>
            <person name="Mcevoy S.L."/>
        </authorList>
    </citation>
    <scope>NUCLEOTIDE SEQUENCE</scope>
    <source>
        <strain evidence="5">NS2018</strain>
        <tissue evidence="5">Leaf</tissue>
    </source>
</reference>
<dbReference type="EMBL" id="JAUESC010000387">
    <property type="protein sequence ID" value="KAK0573084.1"/>
    <property type="molecule type" value="Genomic_DNA"/>
</dbReference>
<feature type="domain" description="FAD-binding" evidence="4">
    <location>
        <begin position="426"/>
        <end position="655"/>
    </location>
</feature>
<dbReference type="InterPro" id="IPR036188">
    <property type="entry name" value="FAD/NAD-bd_sf"/>
</dbReference>
<feature type="transmembrane region" description="Helical" evidence="3">
    <location>
        <begin position="225"/>
        <end position="243"/>
    </location>
</feature>
<proteinExistence type="predicted"/>
<organism evidence="5 6">
    <name type="scientific">Acer saccharum</name>
    <name type="common">Sugar maple</name>
    <dbReference type="NCBI Taxonomy" id="4024"/>
    <lineage>
        <taxon>Eukaryota</taxon>
        <taxon>Viridiplantae</taxon>
        <taxon>Streptophyta</taxon>
        <taxon>Embryophyta</taxon>
        <taxon>Tracheophyta</taxon>
        <taxon>Spermatophyta</taxon>
        <taxon>Magnoliopsida</taxon>
        <taxon>eudicotyledons</taxon>
        <taxon>Gunneridae</taxon>
        <taxon>Pentapetalae</taxon>
        <taxon>rosids</taxon>
        <taxon>malvids</taxon>
        <taxon>Sapindales</taxon>
        <taxon>Sapindaceae</taxon>
        <taxon>Hippocastanoideae</taxon>
        <taxon>Acereae</taxon>
        <taxon>Acer</taxon>
    </lineage>
</organism>
<evidence type="ECO:0000313" key="5">
    <source>
        <dbReference type="EMBL" id="KAK0573084.1"/>
    </source>
</evidence>
<feature type="domain" description="FAD-binding" evidence="4">
    <location>
        <begin position="283"/>
        <end position="423"/>
    </location>
</feature>
<evidence type="ECO:0000259" key="4">
    <source>
        <dbReference type="Pfam" id="PF01494"/>
    </source>
</evidence>
<dbReference type="GO" id="GO:0016709">
    <property type="term" value="F:oxidoreductase activity, acting on paired donors, with incorporation or reduction of molecular oxygen, NAD(P)H as one donor, and incorporation of one atom of oxygen"/>
    <property type="evidence" value="ECO:0007669"/>
    <property type="project" value="UniProtKB-ARBA"/>
</dbReference>
<keyword evidence="3" id="KW-0812">Transmembrane</keyword>
<dbReference type="PANTHER" id="PTHR43004">
    <property type="entry name" value="TRK SYSTEM POTASSIUM UPTAKE PROTEIN"/>
    <property type="match status" value="1"/>
</dbReference>
<comment type="caution">
    <text evidence="5">The sequence shown here is derived from an EMBL/GenBank/DDBJ whole genome shotgun (WGS) entry which is preliminary data.</text>
</comment>
<dbReference type="Gene3D" id="3.30.9.10">
    <property type="entry name" value="D-Amino Acid Oxidase, subunit A, domain 2"/>
    <property type="match status" value="1"/>
</dbReference>
<dbReference type="GO" id="GO:0006744">
    <property type="term" value="P:ubiquinone biosynthetic process"/>
    <property type="evidence" value="ECO:0007669"/>
    <property type="project" value="TreeGrafter"/>
</dbReference>
<keyword evidence="2" id="KW-0274">FAD</keyword>
<dbReference type="Gene3D" id="3.40.30.120">
    <property type="match status" value="1"/>
</dbReference>
<dbReference type="GO" id="GO:0071949">
    <property type="term" value="F:FAD binding"/>
    <property type="evidence" value="ECO:0007669"/>
    <property type="project" value="InterPro"/>
</dbReference>
<gene>
    <name evidence="5" type="ORF">LWI29_002794</name>
</gene>
<dbReference type="AlphaFoldDB" id="A0AA39UNZ0"/>
<evidence type="ECO:0000313" key="6">
    <source>
        <dbReference type="Proteomes" id="UP001168877"/>
    </source>
</evidence>
<dbReference type="PANTHER" id="PTHR43004:SF6">
    <property type="entry name" value="FAD_NAD(P)-BINDING OXIDOREDUCTASE FAMILY PROTEIN"/>
    <property type="match status" value="1"/>
</dbReference>
<name>A0AA39UNZ0_ACESA</name>
<dbReference type="PRINTS" id="PR00420">
    <property type="entry name" value="RNGMNOXGNASE"/>
</dbReference>
<evidence type="ECO:0000256" key="3">
    <source>
        <dbReference type="SAM" id="Phobius"/>
    </source>
</evidence>
<dbReference type="Gene3D" id="3.50.50.60">
    <property type="entry name" value="FAD/NAD(P)-binding domain"/>
    <property type="match status" value="1"/>
</dbReference>
<dbReference type="Pfam" id="PF21274">
    <property type="entry name" value="Rng_hyd_C"/>
    <property type="match status" value="1"/>
</dbReference>
<feature type="transmembrane region" description="Helical" evidence="3">
    <location>
        <begin position="192"/>
        <end position="213"/>
    </location>
</feature>
<dbReference type="InterPro" id="IPR002938">
    <property type="entry name" value="FAD-bd"/>
</dbReference>
<keyword evidence="1" id="KW-0285">Flavoprotein</keyword>
<keyword evidence="3" id="KW-0472">Membrane</keyword>
<reference evidence="5" key="1">
    <citation type="journal article" date="2022" name="Plant J.">
        <title>Strategies of tolerance reflected in two North American maple genomes.</title>
        <authorList>
            <person name="McEvoy S.L."/>
            <person name="Sezen U.U."/>
            <person name="Trouern-Trend A."/>
            <person name="McMahon S.M."/>
            <person name="Schaberg P.G."/>
            <person name="Yang J."/>
            <person name="Wegrzyn J.L."/>
            <person name="Swenson N.G."/>
        </authorList>
    </citation>
    <scope>NUCLEOTIDE SEQUENCE</scope>
    <source>
        <strain evidence="5">NS2018</strain>
    </source>
</reference>
<feature type="transmembrane region" description="Helical" evidence="3">
    <location>
        <begin position="160"/>
        <end position="180"/>
    </location>
</feature>
<dbReference type="SUPFAM" id="SSF51905">
    <property type="entry name" value="FAD/NAD(P)-binding domain"/>
    <property type="match status" value="1"/>
</dbReference>
<evidence type="ECO:0000256" key="1">
    <source>
        <dbReference type="ARBA" id="ARBA00022630"/>
    </source>
</evidence>
<dbReference type="Pfam" id="PF01494">
    <property type="entry name" value="FAD_binding_3"/>
    <property type="match status" value="2"/>
</dbReference>
<feature type="transmembrane region" description="Helical" evidence="3">
    <location>
        <begin position="281"/>
        <end position="300"/>
    </location>
</feature>
<dbReference type="Proteomes" id="UP001168877">
    <property type="component" value="Unassembled WGS sequence"/>
</dbReference>
<sequence>MIIQLLPVPPPAPADHGTANSIDHGVAISVDNEAAADHLPEPEPEMEAVRLADYDQEKLDWSEPEPEAALLADSLTMIIQLLPAWAPPPPAIPVDHVFIHRLPAPPPPPAIPVDLEAEPEPEAALLTMKQPRITILNPNPSPNRRQLDLLVDYDQENLDWAVKMICFCLPPAVAIAVQFLKTDESHELPLAFHFLSLAIILSFNFLFLSKFIPTKFPEIAKLLERAGLFLAVLAIYIAITIPLRSNGLLGRKTRTKLYSVGCFQSRAFSDSKIIIDSNDTVLPVLIVGAGPVGLVLSILLTKLGIKCSVLEKNKAFSKHPQAHFINNRSMEVFRKLDGLAEEIERSQPPVELWRKFIYCTSLTGSILGSVDQMQPQDLEKVVSPVSVAHFSQYKLVGLLLKQLEKLNFNVCSSEDSESLHKDFLKGKKVLMGHECVSINATDQCMNVTASFLKEGKHMERNIRCNILIGTDGAGSTVRKLAGIDLRGEQDLQKLVSVHFLSRDLGDYLLNERPGMLFFIFNTEVIGVLVAHDLKQGEFVLQLPFFPPQQNLEDFSPEICKKLIIKLVGRELSNVDVIDVKPWVMHAEVAEKYVCCDSRIILAGDAAHRFPPAGGFGMNTGIQDAHNLAWKIASVLKGLAPSSILHTFETERKQIAIFNTALSVQNFKAAMAVPSALGLDPTVANSVHQIMNKAVGPILPSVIQRAVLDGLFKVGRAQLSESLLNESNPLGSSRLAKLRHIFEEGKSLQLQFPAEDLGFRYVKGALVPDSDCEVGALEAPTGRRRDYVPSADPGSKLPHMNVRVLSTSSSGEIISTLDLVSGDKIEFLLIIAPLEASYDLSRAAFKVADDFKVSIRVCVMWPAGTIKEVHIRSKAALAPWENYIDVMEVKRSSNSLSWWSICQMTDKGAILVRPDDHIAWRVKSGVIENPDLEMKRVFSTVLGSTAGQC</sequence>
<protein>
    <recommendedName>
        <fullName evidence="4">FAD-binding domain-containing protein</fullName>
    </recommendedName>
</protein>